<evidence type="ECO:0000313" key="4">
    <source>
        <dbReference type="Proteomes" id="UP000441585"/>
    </source>
</evidence>
<name>A0A6I2MAA1_9BACI</name>
<dbReference type="EMBL" id="WKKF01000002">
    <property type="protein sequence ID" value="MRX54709.1"/>
    <property type="molecule type" value="Genomic_DNA"/>
</dbReference>
<evidence type="ECO:0000259" key="1">
    <source>
        <dbReference type="Pfam" id="PF06605"/>
    </source>
</evidence>
<evidence type="ECO:0008006" key="5">
    <source>
        <dbReference type="Google" id="ProtNLM"/>
    </source>
</evidence>
<accession>A0A6I2MAA1</accession>
<evidence type="ECO:0000313" key="3">
    <source>
        <dbReference type="EMBL" id="MRX54709.1"/>
    </source>
</evidence>
<dbReference type="Gene3D" id="6.20.110.10">
    <property type="match status" value="1"/>
</dbReference>
<feature type="domain" description="Prophage endopeptidase tail N-terminal" evidence="2">
    <location>
        <begin position="4"/>
        <end position="84"/>
    </location>
</feature>
<feature type="domain" description="Tail spike" evidence="1">
    <location>
        <begin position="86"/>
        <end position="448"/>
    </location>
</feature>
<dbReference type="InterPro" id="IPR010572">
    <property type="entry name" value="Tail_dom"/>
</dbReference>
<proteinExistence type="predicted"/>
<dbReference type="Pfam" id="PF06605">
    <property type="entry name" value="Prophage_tail"/>
    <property type="match status" value="1"/>
</dbReference>
<protein>
    <recommendedName>
        <fullName evidence="5">Prophage tail endopeptidase domain-containing protein</fullName>
    </recommendedName>
</protein>
<dbReference type="RefSeq" id="WP_154318722.1">
    <property type="nucleotide sequence ID" value="NZ_CAJGAA010000002.1"/>
</dbReference>
<organism evidence="3 4">
    <name type="scientific">Metabacillus idriensis</name>
    <dbReference type="NCBI Taxonomy" id="324768"/>
    <lineage>
        <taxon>Bacteria</taxon>
        <taxon>Bacillati</taxon>
        <taxon>Bacillota</taxon>
        <taxon>Bacilli</taxon>
        <taxon>Bacillales</taxon>
        <taxon>Bacillaceae</taxon>
        <taxon>Metabacillus</taxon>
    </lineage>
</organism>
<dbReference type="Gene3D" id="3.55.50.40">
    <property type="match status" value="1"/>
</dbReference>
<dbReference type="Pfam" id="PF18994">
    <property type="entry name" value="Prophage_tailD1"/>
    <property type="match status" value="1"/>
</dbReference>
<reference evidence="3 4" key="1">
    <citation type="submission" date="2019-11" db="EMBL/GenBank/DDBJ databases">
        <title>Bacillus idriensis genome.</title>
        <authorList>
            <person name="Konopka E.N."/>
            <person name="Newman J.D."/>
        </authorList>
    </citation>
    <scope>NUCLEOTIDE SEQUENCE [LARGE SCALE GENOMIC DNA]</scope>
    <source>
        <strain evidence="3 4">DSM 19097</strain>
    </source>
</reference>
<keyword evidence="4" id="KW-1185">Reference proteome</keyword>
<evidence type="ECO:0000259" key="2">
    <source>
        <dbReference type="Pfam" id="PF18994"/>
    </source>
</evidence>
<dbReference type="Gene3D" id="2.60.120.260">
    <property type="entry name" value="Galactose-binding domain-like"/>
    <property type="match status" value="1"/>
</dbReference>
<gene>
    <name evidence="3" type="ORF">GJU41_12065</name>
</gene>
<comment type="caution">
    <text evidence="3">The sequence shown here is derived from an EMBL/GenBank/DDBJ whole genome shotgun (WGS) entry which is preliminary data.</text>
</comment>
<sequence length="742" mass="82152">MVTVTNLAGTVEAITDYTGMTIKRQINGEHTLTVAIPKTSNNAHSFGLIEEEALVEYDGITYRVKAIEERAINGTPYKVVNAPHTFFDLIDEYKYAELTKGTKTIAQIMSFVFADTPYTFSVIDSFDNEEFEGFGNDNALALFTNALERFQAEYELVGNDVRLRKKIGSTADYQFRFGHNVKTFSKSVNTLNLSTYIKGYGKKIEQADILFESKNYESKTGTWADTSDPIHYTTQVGATFSASFTGTGVQMRHWSDRDGGVWEVVIDGSKRKNVSTWAKTEGRKVIDLFRDLPDGNHTLVATFKGADPNHKPHSGTARGWIHYGPEYKTLELFRPRVGDEFYATVAEYTSPDAGKYPRIKHAPPYQSDSITNYTTLLRKIKTLIQEKPEMTFEIEATQLPYVNLGDIIPTIYEPLGIDVDLRVMEIEEYPESKKAPKVVLSNALKTFAGAINNYNKALLDKIYDEASGKLRENVYSEAVKRATEALNNSLTELQYPAGMGIVAVDPNDPLRFVALRSAGLGVTTDGGVTFANAITADGVTTNLLTAGQIKTNNVQIIGNDDLFYWDGNALIAINAADPNKFTRLNSSGLYSAGGALTVEGSDGRIWVQDGIVRNSLVVQQTTPVFYGDTITEVARYFRATESDYDFIGAYQMNHEGRYLVIEGYAIVNEAGVGVAVESYAGLGFYQTTTIAKDTSATGAKPFTITLDLGKPTYARSLFYIKMRSDNAPNPGRCRINWVTQYG</sequence>
<dbReference type="Proteomes" id="UP000441585">
    <property type="component" value="Unassembled WGS sequence"/>
</dbReference>
<dbReference type="AlphaFoldDB" id="A0A6I2MAA1"/>
<dbReference type="InterPro" id="IPR044051">
    <property type="entry name" value="Prophage_tail_N"/>
</dbReference>